<reference evidence="1" key="1">
    <citation type="submission" date="2021-04" db="EMBL/GenBank/DDBJ databases">
        <authorList>
            <person name="Yoon J."/>
        </authorList>
    </citation>
    <scope>NUCLEOTIDE SEQUENCE</scope>
    <source>
        <strain evidence="1">KMU-90</strain>
    </source>
</reference>
<evidence type="ECO:0000313" key="1">
    <source>
        <dbReference type="EMBL" id="MBS0122763.1"/>
    </source>
</evidence>
<keyword evidence="2" id="KW-1185">Reference proteome</keyword>
<proteinExistence type="predicted"/>
<accession>A0A8J8B836</accession>
<dbReference type="AlphaFoldDB" id="A0A8J8B836"/>
<name>A0A8J8B836_9RHOB</name>
<evidence type="ECO:0000313" key="2">
    <source>
        <dbReference type="Proteomes" id="UP000681356"/>
    </source>
</evidence>
<dbReference type="Pfam" id="PF13704">
    <property type="entry name" value="Glyco_tranf_2_4"/>
    <property type="match status" value="1"/>
</dbReference>
<organism evidence="1 2">
    <name type="scientific">Thetidibacter halocola</name>
    <dbReference type="NCBI Taxonomy" id="2827239"/>
    <lineage>
        <taxon>Bacteria</taxon>
        <taxon>Pseudomonadati</taxon>
        <taxon>Pseudomonadota</taxon>
        <taxon>Alphaproteobacteria</taxon>
        <taxon>Rhodobacterales</taxon>
        <taxon>Roseobacteraceae</taxon>
        <taxon>Thetidibacter</taxon>
    </lineage>
</organism>
<gene>
    <name evidence="1" type="ORF">KB874_01335</name>
</gene>
<comment type="caution">
    <text evidence="1">The sequence shown here is derived from an EMBL/GenBank/DDBJ whole genome shotgun (WGS) entry which is preliminary data.</text>
</comment>
<sequence>MEVCALTMVYRDHWALSRWYAHHAAQLGAQSLYVVAHGPDPRLPDLCPGASIITVPRDDLSHFDRRRGALLDGIHAGLAQLYDWVIRTDADELVCFDPDRYRSLPEAVAAQGDAPVLTALGFDLVEMPGDAALANEPTFTSRRNLSFSGHYSKAVAARRPIPFALHGVRVPPRRLADFPFTMPPGLFLAHLKYANGAALAEATIVREEVGNTDARGLPGGGWKEAGRDVETFHRTFAAKPLVSWEEAEAQARAQLAHDPVRIEERGIVKARALKQTVRTVLPERFAAQG</sequence>
<dbReference type="Proteomes" id="UP000681356">
    <property type="component" value="Unassembled WGS sequence"/>
</dbReference>
<protein>
    <submittedName>
        <fullName evidence="1">Glycosyltransferase family 2 protein</fullName>
    </submittedName>
</protein>
<dbReference type="RefSeq" id="WP_212534736.1">
    <property type="nucleotide sequence ID" value="NZ_JAGTUU010000001.1"/>
</dbReference>
<dbReference type="EMBL" id="JAGTUU010000001">
    <property type="protein sequence ID" value="MBS0122763.1"/>
    <property type="molecule type" value="Genomic_DNA"/>
</dbReference>